<dbReference type="OrthoDB" id="691258at2759"/>
<sequence>MKAYLGNNSWEINKQILIHVSVPPYSGIKTVVSVELRRCSRCRQKVMKLIATIEGITSIVLNPEKNTVTVVGEADPVRIIKSVRKFRESADIVSVGPEKEGKKEEKKEKETKDDVSHAPILCHRCNVWHHWYVTVEDGYSHCSIL</sequence>
<dbReference type="SUPFAM" id="SSF55008">
    <property type="entry name" value="HMA, heavy metal-associated domain"/>
    <property type="match status" value="1"/>
</dbReference>
<dbReference type="Gene3D" id="3.30.70.100">
    <property type="match status" value="1"/>
</dbReference>
<dbReference type="PANTHER" id="PTHR45811:SF27">
    <property type="entry name" value="HEAVY METAL-ASSOCIATED ISOPRENYLATED PLANT PROTEIN 3-LIKE"/>
    <property type="match status" value="1"/>
</dbReference>
<protein>
    <submittedName>
        <fullName evidence="8">Heavy metal-associated isoprenylated plant protein 39</fullName>
    </submittedName>
</protein>
<keyword evidence="3" id="KW-0449">Lipoprotein</keyword>
<name>A0A371EIJ5_MUCPR</name>
<evidence type="ECO:0000256" key="5">
    <source>
        <dbReference type="ARBA" id="ARBA00024045"/>
    </source>
</evidence>
<dbReference type="Pfam" id="PF00403">
    <property type="entry name" value="HMA"/>
    <property type="match status" value="1"/>
</dbReference>
<feature type="domain" description="HMA" evidence="7">
    <location>
        <begin position="28"/>
        <end position="95"/>
    </location>
</feature>
<evidence type="ECO:0000313" key="8">
    <source>
        <dbReference type="EMBL" id="RDX65871.1"/>
    </source>
</evidence>
<comment type="caution">
    <text evidence="8">The sequence shown here is derived from an EMBL/GenBank/DDBJ whole genome shotgun (WGS) entry which is preliminary data.</text>
</comment>
<accession>A0A371EIJ5</accession>
<dbReference type="PROSITE" id="PS50846">
    <property type="entry name" value="HMA_2"/>
    <property type="match status" value="1"/>
</dbReference>
<organism evidence="8 9">
    <name type="scientific">Mucuna pruriens</name>
    <name type="common">Velvet bean</name>
    <name type="synonym">Dolichos pruriens</name>
    <dbReference type="NCBI Taxonomy" id="157652"/>
    <lineage>
        <taxon>Eukaryota</taxon>
        <taxon>Viridiplantae</taxon>
        <taxon>Streptophyta</taxon>
        <taxon>Embryophyta</taxon>
        <taxon>Tracheophyta</taxon>
        <taxon>Spermatophyta</taxon>
        <taxon>Magnoliopsida</taxon>
        <taxon>eudicotyledons</taxon>
        <taxon>Gunneridae</taxon>
        <taxon>Pentapetalae</taxon>
        <taxon>rosids</taxon>
        <taxon>fabids</taxon>
        <taxon>Fabales</taxon>
        <taxon>Fabaceae</taxon>
        <taxon>Papilionoideae</taxon>
        <taxon>50 kb inversion clade</taxon>
        <taxon>NPAAA clade</taxon>
        <taxon>indigoferoid/millettioid clade</taxon>
        <taxon>Phaseoleae</taxon>
        <taxon>Mucuna</taxon>
    </lineage>
</organism>
<feature type="region of interest" description="Disordered" evidence="6">
    <location>
        <begin position="94"/>
        <end position="113"/>
    </location>
</feature>
<evidence type="ECO:0000256" key="3">
    <source>
        <dbReference type="ARBA" id="ARBA00023288"/>
    </source>
</evidence>
<dbReference type="GO" id="GO:0046872">
    <property type="term" value="F:metal ion binding"/>
    <property type="evidence" value="ECO:0007669"/>
    <property type="project" value="UniProtKB-KW"/>
</dbReference>
<evidence type="ECO:0000256" key="2">
    <source>
        <dbReference type="ARBA" id="ARBA00022723"/>
    </source>
</evidence>
<dbReference type="PANTHER" id="PTHR45811">
    <property type="entry name" value="COPPER TRANSPORT PROTEIN FAMILY-RELATED"/>
    <property type="match status" value="1"/>
</dbReference>
<keyword evidence="4" id="KW-0636">Prenylation</keyword>
<dbReference type="AlphaFoldDB" id="A0A371EIJ5"/>
<keyword evidence="1" id="KW-0488">Methylation</keyword>
<keyword evidence="2" id="KW-0479">Metal-binding</keyword>
<proteinExistence type="inferred from homology"/>
<evidence type="ECO:0000256" key="4">
    <source>
        <dbReference type="ARBA" id="ARBA00023289"/>
    </source>
</evidence>
<evidence type="ECO:0000256" key="6">
    <source>
        <dbReference type="SAM" id="MobiDB-lite"/>
    </source>
</evidence>
<gene>
    <name evidence="8" type="primary">HIPP39</name>
    <name evidence="8" type="ORF">CR513_55425</name>
</gene>
<dbReference type="Proteomes" id="UP000257109">
    <property type="component" value="Unassembled WGS sequence"/>
</dbReference>
<dbReference type="InterPro" id="IPR036163">
    <property type="entry name" value="HMA_dom_sf"/>
</dbReference>
<feature type="compositionally biased region" description="Basic and acidic residues" evidence="6">
    <location>
        <begin position="97"/>
        <end position="113"/>
    </location>
</feature>
<evidence type="ECO:0000259" key="7">
    <source>
        <dbReference type="PROSITE" id="PS50846"/>
    </source>
</evidence>
<dbReference type="InterPro" id="IPR051863">
    <property type="entry name" value="HIPP"/>
</dbReference>
<keyword evidence="9" id="KW-1185">Reference proteome</keyword>
<dbReference type="EMBL" id="QJKJ01013698">
    <property type="protein sequence ID" value="RDX65871.1"/>
    <property type="molecule type" value="Genomic_DNA"/>
</dbReference>
<reference evidence="8" key="1">
    <citation type="submission" date="2018-05" db="EMBL/GenBank/DDBJ databases">
        <title>Draft genome of Mucuna pruriens seed.</title>
        <authorList>
            <person name="Nnadi N.E."/>
            <person name="Vos R."/>
            <person name="Hasami M.H."/>
            <person name="Devisetty U.K."/>
            <person name="Aguiy J.C."/>
        </authorList>
    </citation>
    <scope>NUCLEOTIDE SEQUENCE [LARGE SCALE GENOMIC DNA]</scope>
    <source>
        <strain evidence="8">JCA_2017</strain>
    </source>
</reference>
<dbReference type="InterPro" id="IPR006121">
    <property type="entry name" value="HMA_dom"/>
</dbReference>
<evidence type="ECO:0000313" key="9">
    <source>
        <dbReference type="Proteomes" id="UP000257109"/>
    </source>
</evidence>
<dbReference type="STRING" id="157652.A0A371EIJ5"/>
<dbReference type="CDD" id="cd00371">
    <property type="entry name" value="HMA"/>
    <property type="match status" value="1"/>
</dbReference>
<evidence type="ECO:0000256" key="1">
    <source>
        <dbReference type="ARBA" id="ARBA00022481"/>
    </source>
</evidence>
<comment type="similarity">
    <text evidence="5">Belongs to the HIPP family.</text>
</comment>
<feature type="non-terminal residue" evidence="8">
    <location>
        <position position="1"/>
    </location>
</feature>